<evidence type="ECO:0000313" key="3">
    <source>
        <dbReference type="Proteomes" id="UP000315295"/>
    </source>
</evidence>
<name>A0A540N7U1_MALBA</name>
<feature type="region of interest" description="Disordered" evidence="1">
    <location>
        <begin position="1"/>
        <end position="22"/>
    </location>
</feature>
<proteinExistence type="predicted"/>
<gene>
    <name evidence="2" type="ORF">C1H46_007306</name>
</gene>
<reference evidence="2 3" key="1">
    <citation type="journal article" date="2019" name="G3 (Bethesda)">
        <title>Sequencing of a Wild Apple (Malus baccata) Genome Unravels the Differences Between Cultivated and Wild Apple Species Regarding Disease Resistance and Cold Tolerance.</title>
        <authorList>
            <person name="Chen X."/>
        </authorList>
    </citation>
    <scope>NUCLEOTIDE SEQUENCE [LARGE SCALE GENOMIC DNA]</scope>
    <source>
        <strain evidence="3">cv. Shandingzi</strain>
        <tissue evidence="2">Leaves</tissue>
    </source>
</reference>
<dbReference type="STRING" id="106549.A0A540N7U1"/>
<keyword evidence="3" id="KW-1185">Reference proteome</keyword>
<feature type="compositionally biased region" description="Basic residues" evidence="1">
    <location>
        <begin position="1"/>
        <end position="16"/>
    </location>
</feature>
<evidence type="ECO:0000256" key="1">
    <source>
        <dbReference type="SAM" id="MobiDB-lite"/>
    </source>
</evidence>
<protein>
    <submittedName>
        <fullName evidence="2">Uncharacterized protein</fullName>
    </submittedName>
</protein>
<dbReference type="Proteomes" id="UP000315295">
    <property type="component" value="Unassembled WGS sequence"/>
</dbReference>
<accession>A0A540N7U1</accession>
<feature type="compositionally biased region" description="Polar residues" evidence="1">
    <location>
        <begin position="85"/>
        <end position="130"/>
    </location>
</feature>
<dbReference type="AlphaFoldDB" id="A0A540N7U1"/>
<feature type="region of interest" description="Disordered" evidence="1">
    <location>
        <begin position="79"/>
        <end position="130"/>
    </location>
</feature>
<dbReference type="EMBL" id="VIEB01000091">
    <property type="protein sequence ID" value="TQE07112.1"/>
    <property type="molecule type" value="Genomic_DNA"/>
</dbReference>
<evidence type="ECO:0000313" key="2">
    <source>
        <dbReference type="EMBL" id="TQE07112.1"/>
    </source>
</evidence>
<comment type="caution">
    <text evidence="2">The sequence shown here is derived from an EMBL/GenBank/DDBJ whole genome shotgun (WGS) entry which is preliminary data.</text>
</comment>
<organism evidence="2 3">
    <name type="scientific">Malus baccata</name>
    <name type="common">Siberian crab apple</name>
    <name type="synonym">Pyrus baccata</name>
    <dbReference type="NCBI Taxonomy" id="106549"/>
    <lineage>
        <taxon>Eukaryota</taxon>
        <taxon>Viridiplantae</taxon>
        <taxon>Streptophyta</taxon>
        <taxon>Embryophyta</taxon>
        <taxon>Tracheophyta</taxon>
        <taxon>Spermatophyta</taxon>
        <taxon>Magnoliopsida</taxon>
        <taxon>eudicotyledons</taxon>
        <taxon>Gunneridae</taxon>
        <taxon>Pentapetalae</taxon>
        <taxon>rosids</taxon>
        <taxon>fabids</taxon>
        <taxon>Rosales</taxon>
        <taxon>Rosaceae</taxon>
        <taxon>Amygdaloideae</taxon>
        <taxon>Maleae</taxon>
        <taxon>Malus</taxon>
    </lineage>
</organism>
<sequence>MAPKSGRGKNKSKSDKKKKEEKAPSVLDIIVITLYDTQVILKGISIDKILDVRNLLARITAMKPKLRLTSGDCWTWWPARPDSPSPNGSPLTRTPSLKKNGSRPQTRTSGPQSPSGAGNGRSTSPHSKPSFSAISENLRMVVIHPTPKLSDFYEFFVFSHVSLPILHLKRCSLEDVHERCDGDYFQIQVVE</sequence>